<dbReference type="AlphaFoldDB" id="A0AAV5GG29"/>
<feature type="compositionally biased region" description="Low complexity" evidence="1">
    <location>
        <begin position="97"/>
        <end position="113"/>
    </location>
</feature>
<reference evidence="2 3" key="1">
    <citation type="submission" date="2021-12" db="EMBL/GenBank/DDBJ databases">
        <title>High titer production of polyol ester of fatty acids by Rhodotorula paludigena BS15 towards product separation-free biomass refinery.</title>
        <authorList>
            <person name="Mano J."/>
            <person name="Ono H."/>
            <person name="Tanaka T."/>
            <person name="Naito K."/>
            <person name="Sushida H."/>
            <person name="Ike M."/>
            <person name="Tokuyasu K."/>
            <person name="Kitaoka M."/>
        </authorList>
    </citation>
    <scope>NUCLEOTIDE SEQUENCE [LARGE SCALE GENOMIC DNA]</scope>
    <source>
        <strain evidence="2 3">BS15</strain>
    </source>
</reference>
<gene>
    <name evidence="2" type="ORF">Rhopal_001199-T1</name>
</gene>
<feature type="region of interest" description="Disordered" evidence="1">
    <location>
        <begin position="631"/>
        <end position="661"/>
    </location>
</feature>
<feature type="compositionally biased region" description="Gly residues" evidence="1">
    <location>
        <begin position="177"/>
        <end position="186"/>
    </location>
</feature>
<dbReference type="EMBL" id="BQKY01000002">
    <property type="protein sequence ID" value="GJN88234.1"/>
    <property type="molecule type" value="Genomic_DNA"/>
</dbReference>
<evidence type="ECO:0000313" key="3">
    <source>
        <dbReference type="Proteomes" id="UP001342314"/>
    </source>
</evidence>
<feature type="compositionally biased region" description="Low complexity" evidence="1">
    <location>
        <begin position="247"/>
        <end position="259"/>
    </location>
</feature>
<dbReference type="Proteomes" id="UP001342314">
    <property type="component" value="Unassembled WGS sequence"/>
</dbReference>
<feature type="compositionally biased region" description="Low complexity" evidence="1">
    <location>
        <begin position="165"/>
        <end position="176"/>
    </location>
</feature>
<feature type="compositionally biased region" description="Basic and acidic residues" evidence="1">
    <location>
        <begin position="631"/>
        <end position="640"/>
    </location>
</feature>
<evidence type="ECO:0000256" key="1">
    <source>
        <dbReference type="SAM" id="MobiDB-lite"/>
    </source>
</evidence>
<protein>
    <recommendedName>
        <fullName evidence="4">Proteophosphoglycan ppg4</fullName>
    </recommendedName>
</protein>
<evidence type="ECO:0008006" key="4">
    <source>
        <dbReference type="Google" id="ProtNLM"/>
    </source>
</evidence>
<feature type="compositionally biased region" description="Low complexity" evidence="1">
    <location>
        <begin position="36"/>
        <end position="47"/>
    </location>
</feature>
<name>A0AAV5GG29_9BASI</name>
<proteinExistence type="predicted"/>
<feature type="region of interest" description="Disordered" evidence="1">
    <location>
        <begin position="527"/>
        <end position="590"/>
    </location>
</feature>
<feature type="compositionally biased region" description="Low complexity" evidence="1">
    <location>
        <begin position="274"/>
        <end position="292"/>
    </location>
</feature>
<accession>A0AAV5GG29</accession>
<feature type="compositionally biased region" description="Polar residues" evidence="1">
    <location>
        <begin position="114"/>
        <end position="132"/>
    </location>
</feature>
<evidence type="ECO:0000313" key="2">
    <source>
        <dbReference type="EMBL" id="GJN88234.1"/>
    </source>
</evidence>
<feature type="region of interest" description="Disordered" evidence="1">
    <location>
        <begin position="1"/>
        <end position="509"/>
    </location>
</feature>
<keyword evidence="3" id="KW-1185">Reference proteome</keyword>
<organism evidence="2 3">
    <name type="scientific">Rhodotorula paludigena</name>
    <dbReference type="NCBI Taxonomy" id="86838"/>
    <lineage>
        <taxon>Eukaryota</taxon>
        <taxon>Fungi</taxon>
        <taxon>Dikarya</taxon>
        <taxon>Basidiomycota</taxon>
        <taxon>Pucciniomycotina</taxon>
        <taxon>Microbotryomycetes</taxon>
        <taxon>Sporidiobolales</taxon>
        <taxon>Sporidiobolaceae</taxon>
        <taxon>Rhodotorula</taxon>
    </lineage>
</organism>
<comment type="caution">
    <text evidence="2">The sequence shown here is derived from an EMBL/GenBank/DDBJ whole genome shotgun (WGS) entry which is preliminary data.</text>
</comment>
<feature type="compositionally biased region" description="Low complexity" evidence="1">
    <location>
        <begin position="308"/>
        <end position="320"/>
    </location>
</feature>
<feature type="compositionally biased region" description="Low complexity" evidence="1">
    <location>
        <begin position="420"/>
        <end position="431"/>
    </location>
</feature>
<sequence length="780" mass="79123">MLLGSGTAAPLKLEHTAELSSSTTRWKKPFSGGGRPATSAGTSSSSGYTFPAASTARQPDSLAPILTDTARPEAQGSSPTARAVSPSRWRNPFVRQSSSSASSPTTLLSTSPTHQRLTAPSHARTASGSSDLNDALHVSRAPQRRPSDELAPASGGGDISHKRGFSFGRRSSASGDGEAGTGGALAGGLRKLRAQFSHAPPPAAPTQHEEDAGSATDEPRVYASRLNGIAPSSEAAMPAMLNGHGRSASLASSMAPSLARTSFGNSSSRPPPLFTAATPAPASSAPSPRVTAAPPPLRKKSSFSAVKALLGSTSPSASPAGTGGSAGTRRADSPSSDAGEALDPLTDAELASWRRAGRERRAAARSGSGSGGGGETSEDEVIEVLGEAARLGPRAGPATENERRGSITSQDSGDVLIIGQQQAPQQPASPAWSTHRPQARRSPSKASSAASSVRKTSSPRSSAVPLFPSPNSSSQAFPGSWRGSSAAAAARPNTASVERRSSRVGEGTVDGGALNVLEFVAVDAGGDGEEALPLHFPQTHSTDESLLPSAISPKLGPPPSPALAVFGSSPPKRGHLRRRSTSSSHLSLGSEEDMILSTLGGFAGLGLSSSPSSASSSPPSGVDAAALLNASEDRSAEDRWSTPLEPVETGSTAEPDSGRVWQPQAEHRVARVSRLALYSATATSASTGSSFPSCQRVVSHSATAECPVISAGDFVCALSLLAQARRSGHGALYLDRSATFTAFVASSARPSAHPAILVCTALAPGPPKQEQGACPRARGA</sequence>
<feature type="compositionally biased region" description="Low complexity" evidence="1">
    <location>
        <begin position="444"/>
        <end position="462"/>
    </location>
</feature>